<dbReference type="InterPro" id="IPR032675">
    <property type="entry name" value="LRR_dom_sf"/>
</dbReference>
<reference evidence="2 3" key="1">
    <citation type="submission" date="2012-10" db="EMBL/GenBank/DDBJ databases">
        <authorList>
            <person name="Harkins D.M."/>
            <person name="Durkin A.S."/>
            <person name="Brinkac L.M."/>
            <person name="Selengut J.D."/>
            <person name="Sanka R."/>
            <person name="DePew J."/>
            <person name="Purushe J."/>
            <person name="Peacock S.J."/>
            <person name="Thaipadungpanit J."/>
            <person name="Wuthiekanun V.W."/>
            <person name="Day N.P."/>
            <person name="Vinetz J.M."/>
            <person name="Sutton G.G."/>
            <person name="Nelson W.C."/>
            <person name="Fouts D.E."/>
        </authorList>
    </citation>
    <scope>NUCLEOTIDE SEQUENCE [LARGE SCALE GENOMIC DNA]</scope>
    <source>
        <strain evidence="2 3">H1</strain>
    </source>
</reference>
<dbReference type="SUPFAM" id="SSF52058">
    <property type="entry name" value="L domain-like"/>
    <property type="match status" value="1"/>
</dbReference>
<sequence length="295" mass="33821">MKHHFGDLLDRTYGHWTIVPNVERHQYHQDDWSQVQSSVSIVTIYGNDLNWQKIGSLPKLEELTLHQPNKEQLDFISTLWRLKRLRITHARPKTIDFISRLQNVEELVLEYVSGFESVEPIGELKNLKALHIENVRKVTDFSGLSHAQGLRYLSIYGTLDWAQPIESFDFLSELKKLEYFDLGFVRSLAKTPALEALARLKNLKKIFIPDNIFTLLDYALLEIGLPGTKGSVFPPFEKSKSSLDPNGEWFDLLGKKAGRIKSTSPKAKEKCETHSKAYEEAKQNASKLLGRSVKE</sequence>
<dbReference type="AlphaFoldDB" id="A0A0E2BDD9"/>
<evidence type="ECO:0000256" key="1">
    <source>
        <dbReference type="SAM" id="MobiDB-lite"/>
    </source>
</evidence>
<dbReference type="Gene3D" id="3.80.10.10">
    <property type="entry name" value="Ribonuclease Inhibitor"/>
    <property type="match status" value="1"/>
</dbReference>
<evidence type="ECO:0008006" key="4">
    <source>
        <dbReference type="Google" id="ProtNLM"/>
    </source>
</evidence>
<feature type="region of interest" description="Disordered" evidence="1">
    <location>
        <begin position="261"/>
        <end position="295"/>
    </location>
</feature>
<dbReference type="RefSeq" id="WP_004765792.1">
    <property type="nucleotide sequence ID" value="NZ_AHMY02000048.1"/>
</dbReference>
<gene>
    <name evidence="2" type="ORF">LEP1GSC081_1086</name>
</gene>
<protein>
    <recommendedName>
        <fullName evidence="4">Leucine rich repeat protein</fullName>
    </recommendedName>
</protein>
<comment type="caution">
    <text evidence="2">The sequence shown here is derived from an EMBL/GenBank/DDBJ whole genome shotgun (WGS) entry which is preliminary data.</text>
</comment>
<name>A0A0E2BDD9_9LEPT</name>
<evidence type="ECO:0000313" key="2">
    <source>
        <dbReference type="EMBL" id="EKO15205.1"/>
    </source>
</evidence>
<evidence type="ECO:0000313" key="3">
    <source>
        <dbReference type="Proteomes" id="UP000006253"/>
    </source>
</evidence>
<organism evidence="2 3">
    <name type="scientific">Leptospira kirschneri str. H1</name>
    <dbReference type="NCBI Taxonomy" id="1049966"/>
    <lineage>
        <taxon>Bacteria</taxon>
        <taxon>Pseudomonadati</taxon>
        <taxon>Spirochaetota</taxon>
        <taxon>Spirochaetia</taxon>
        <taxon>Leptospirales</taxon>
        <taxon>Leptospiraceae</taxon>
        <taxon>Leptospira</taxon>
    </lineage>
</organism>
<dbReference type="EMBL" id="AHMY02000048">
    <property type="protein sequence ID" value="EKO15205.1"/>
    <property type="molecule type" value="Genomic_DNA"/>
</dbReference>
<dbReference type="Proteomes" id="UP000006253">
    <property type="component" value="Unassembled WGS sequence"/>
</dbReference>
<accession>A0A0E2BDD9</accession>
<proteinExistence type="predicted"/>
<feature type="compositionally biased region" description="Basic and acidic residues" evidence="1">
    <location>
        <begin position="266"/>
        <end position="282"/>
    </location>
</feature>